<keyword evidence="4 8" id="KW-1133">Transmembrane helix</keyword>
<dbReference type="STRING" id="1423724.FC32_GL001695"/>
<evidence type="ECO:0000259" key="9">
    <source>
        <dbReference type="PROSITE" id="PS50928"/>
    </source>
</evidence>
<dbReference type="PANTHER" id="PTHR30177">
    <property type="entry name" value="GLYCINE BETAINE/L-PROLINE TRANSPORT SYSTEM PERMEASE PROTEIN PROW"/>
    <property type="match status" value="1"/>
</dbReference>
<dbReference type="Gene3D" id="3.40.190.120">
    <property type="entry name" value="Osmoprotection protein (prox), domain 2"/>
    <property type="match status" value="1"/>
</dbReference>
<keyword evidence="3 8" id="KW-0812">Transmembrane</keyword>
<evidence type="ECO:0000256" key="8">
    <source>
        <dbReference type="RuleBase" id="RU363032"/>
    </source>
</evidence>
<dbReference type="InterPro" id="IPR058089">
    <property type="entry name" value="EgtUBC_SBD"/>
</dbReference>
<dbReference type="eggNOG" id="COG1174">
    <property type="taxonomic scope" value="Bacteria"/>
</dbReference>
<organism evidence="10 11">
    <name type="scientific">Ligilactobacillus apodemi DSM 16634 = JCM 16172</name>
    <dbReference type="NCBI Taxonomy" id="1423724"/>
    <lineage>
        <taxon>Bacteria</taxon>
        <taxon>Bacillati</taxon>
        <taxon>Bacillota</taxon>
        <taxon>Bacilli</taxon>
        <taxon>Lactobacillales</taxon>
        <taxon>Lactobacillaceae</taxon>
        <taxon>Ligilactobacillus</taxon>
    </lineage>
</organism>
<dbReference type="SUPFAM" id="SSF53850">
    <property type="entry name" value="Periplasmic binding protein-like II"/>
    <property type="match status" value="1"/>
</dbReference>
<gene>
    <name evidence="10" type="ORF">FC32_GL001695</name>
</gene>
<dbReference type="Gene3D" id="3.40.190.10">
    <property type="entry name" value="Periplasmic binding protein-like II"/>
    <property type="match status" value="1"/>
</dbReference>
<protein>
    <submittedName>
        <fullName evidence="10">ABC proline glycine betaine transporter, permease and substrate binding protein</fullName>
    </submittedName>
</protein>
<evidence type="ECO:0000256" key="4">
    <source>
        <dbReference type="ARBA" id="ARBA00022989"/>
    </source>
</evidence>
<dbReference type="CDD" id="cd13610">
    <property type="entry name" value="PBP2_ChoS"/>
    <property type="match status" value="1"/>
</dbReference>
<dbReference type="GO" id="GO:0031460">
    <property type="term" value="P:glycine betaine transport"/>
    <property type="evidence" value="ECO:0007669"/>
    <property type="project" value="TreeGrafter"/>
</dbReference>
<dbReference type="AlphaFoldDB" id="A0A0R1U1K0"/>
<evidence type="ECO:0000256" key="5">
    <source>
        <dbReference type="ARBA" id="ARBA00023136"/>
    </source>
</evidence>
<feature type="transmembrane region" description="Helical" evidence="8">
    <location>
        <begin position="208"/>
        <end position="228"/>
    </location>
</feature>
<dbReference type="Pfam" id="PF04069">
    <property type="entry name" value="OpuAC"/>
    <property type="match status" value="1"/>
</dbReference>
<evidence type="ECO:0000256" key="3">
    <source>
        <dbReference type="ARBA" id="ARBA00022692"/>
    </source>
</evidence>
<dbReference type="InterPro" id="IPR051204">
    <property type="entry name" value="ABC_transp_perm/SBD"/>
</dbReference>
<keyword evidence="2 8" id="KW-0813">Transport</keyword>
<comment type="similarity">
    <text evidence="7">In the N-terminal section; belongs to the binding-protein-dependent transport system permease family.</text>
</comment>
<dbReference type="EMBL" id="AZFT01000004">
    <property type="protein sequence ID" value="KRL87273.1"/>
    <property type="molecule type" value="Genomic_DNA"/>
</dbReference>
<reference evidence="10 11" key="1">
    <citation type="journal article" date="2015" name="Genome Announc.">
        <title>Expanding the biotechnology potential of lactobacilli through comparative genomics of 213 strains and associated genera.</title>
        <authorList>
            <person name="Sun Z."/>
            <person name="Harris H.M."/>
            <person name="McCann A."/>
            <person name="Guo C."/>
            <person name="Argimon S."/>
            <person name="Zhang W."/>
            <person name="Yang X."/>
            <person name="Jeffery I.B."/>
            <person name="Cooney J.C."/>
            <person name="Kagawa T.F."/>
            <person name="Liu W."/>
            <person name="Song Y."/>
            <person name="Salvetti E."/>
            <person name="Wrobel A."/>
            <person name="Rasinkangas P."/>
            <person name="Parkhill J."/>
            <person name="Rea M.C."/>
            <person name="O'Sullivan O."/>
            <person name="Ritari J."/>
            <person name="Douillard F.P."/>
            <person name="Paul Ross R."/>
            <person name="Yang R."/>
            <person name="Briner A.E."/>
            <person name="Felis G.E."/>
            <person name="de Vos W.M."/>
            <person name="Barrangou R."/>
            <person name="Klaenhammer T.R."/>
            <person name="Caufield P.W."/>
            <person name="Cui Y."/>
            <person name="Zhang H."/>
            <person name="O'Toole P.W."/>
        </authorList>
    </citation>
    <scope>NUCLEOTIDE SEQUENCE [LARGE SCALE GENOMIC DNA]</scope>
    <source>
        <strain evidence="10 11">DSM 16634</strain>
    </source>
</reference>
<evidence type="ECO:0000256" key="1">
    <source>
        <dbReference type="ARBA" id="ARBA00004141"/>
    </source>
</evidence>
<feature type="transmembrane region" description="Helical" evidence="8">
    <location>
        <begin position="80"/>
        <end position="97"/>
    </location>
</feature>
<feature type="transmembrane region" description="Helical" evidence="8">
    <location>
        <begin position="179"/>
        <end position="201"/>
    </location>
</feature>
<dbReference type="InterPro" id="IPR035906">
    <property type="entry name" value="MetI-like_sf"/>
</dbReference>
<keyword evidence="5 8" id="KW-0472">Membrane</keyword>
<evidence type="ECO:0000256" key="7">
    <source>
        <dbReference type="ARBA" id="ARBA00035652"/>
    </source>
</evidence>
<comment type="similarity">
    <text evidence="6">In the C-terminal section; belongs to the OsmX family.</text>
</comment>
<dbReference type="CDD" id="cd06261">
    <property type="entry name" value="TM_PBP2"/>
    <property type="match status" value="1"/>
</dbReference>
<sequence length="508" mass="56171">MHQFLQLVNEQKYEILQALLQHITISLISLVLAVVIAIPLAIILRDRPVLGEGGLQIAGIIQTIPSLALLGLLIPLVGIGTLPAVITLTLYAIMPIYQNTYTGLKNVDPTLKEAAQAFGLSKTKQLQRLEFPLALPLILSGIRIALVMIIGTATLAAFIGAGGLGDYIMLGIQQNNNSYLLIGGILSAALAFSCSWLLKYLSQSKKRAWGALILLAILGVSFGGYKVYEIFQPKPVKVVIAGKLGSEPEILINMYKELIEHDDPKAQVTLKPNFGGTTFLFKALQKEQIDIYPEFTGTVLEAILKRTQKTPSDPQKTYQLAKTGLAQQYNMTYLKPMAYQNGYDLAVTKQFSQKYHVTKLSELARVNSSVHAGFDPDFSNQEDGYLGLKQVYGLDFGKVSVMEPALRYQAIANGKVNLVDGYTTDPQIKQYDLVVLEDDQNFFPPYQGAPLLNESFARKNPQIVKSLNKLAGKITTKEMQAMNYEVSVKHRKAREVAHEYLVKHKLLD</sequence>
<dbReference type="Pfam" id="PF00528">
    <property type="entry name" value="BPD_transp_1"/>
    <property type="match status" value="1"/>
</dbReference>
<dbReference type="SUPFAM" id="SSF161098">
    <property type="entry name" value="MetI-like"/>
    <property type="match status" value="1"/>
</dbReference>
<evidence type="ECO:0000313" key="10">
    <source>
        <dbReference type="EMBL" id="KRL87273.1"/>
    </source>
</evidence>
<dbReference type="PATRIC" id="fig|1423724.4.peg.1768"/>
<comment type="subcellular location">
    <subcellularLocation>
        <location evidence="8">Cell membrane</location>
        <topology evidence="8">Multi-pass membrane protein</topology>
    </subcellularLocation>
    <subcellularLocation>
        <location evidence="1">Membrane</location>
        <topology evidence="1">Multi-pass membrane protein</topology>
    </subcellularLocation>
</comment>
<dbReference type="FunFam" id="1.10.3720.10:FF:000001">
    <property type="entry name" value="Glycine betaine ABC transporter, permease"/>
    <property type="match status" value="1"/>
</dbReference>
<accession>A0A0R1U1K0</accession>
<feature type="transmembrane region" description="Helical" evidence="8">
    <location>
        <begin position="20"/>
        <end position="43"/>
    </location>
</feature>
<dbReference type="GO" id="GO:0022857">
    <property type="term" value="F:transmembrane transporter activity"/>
    <property type="evidence" value="ECO:0007669"/>
    <property type="project" value="InterPro"/>
</dbReference>
<feature type="domain" description="ABC transmembrane type-1" evidence="9">
    <location>
        <begin position="19"/>
        <end position="198"/>
    </location>
</feature>
<keyword evidence="11" id="KW-1185">Reference proteome</keyword>
<comment type="caution">
    <text evidence="10">The sequence shown here is derived from an EMBL/GenBank/DDBJ whole genome shotgun (WGS) entry which is preliminary data.</text>
</comment>
<dbReference type="eggNOG" id="COG1732">
    <property type="taxonomic scope" value="Bacteria"/>
</dbReference>
<dbReference type="OrthoDB" id="9801163at2"/>
<evidence type="ECO:0000256" key="6">
    <source>
        <dbReference type="ARBA" id="ARBA00035642"/>
    </source>
</evidence>
<dbReference type="Proteomes" id="UP000051324">
    <property type="component" value="Unassembled WGS sequence"/>
</dbReference>
<dbReference type="InterPro" id="IPR000515">
    <property type="entry name" value="MetI-like"/>
</dbReference>
<feature type="transmembrane region" description="Helical" evidence="8">
    <location>
        <begin position="133"/>
        <end position="159"/>
    </location>
</feature>
<dbReference type="GO" id="GO:0043190">
    <property type="term" value="C:ATP-binding cassette (ABC) transporter complex"/>
    <property type="evidence" value="ECO:0007669"/>
    <property type="project" value="InterPro"/>
</dbReference>
<comment type="similarity">
    <text evidence="8">Belongs to the binding-protein-dependent transport system permease family.</text>
</comment>
<proteinExistence type="inferred from homology"/>
<dbReference type="Gene3D" id="1.10.3720.10">
    <property type="entry name" value="MetI-like"/>
    <property type="match status" value="1"/>
</dbReference>
<dbReference type="PANTHER" id="PTHR30177:SF4">
    <property type="entry name" value="OSMOPROTECTANT IMPORT PERMEASE PROTEIN OSMW"/>
    <property type="match status" value="1"/>
</dbReference>
<evidence type="ECO:0000313" key="11">
    <source>
        <dbReference type="Proteomes" id="UP000051324"/>
    </source>
</evidence>
<dbReference type="InterPro" id="IPR007210">
    <property type="entry name" value="ABC_Gly_betaine_transp_sub-bd"/>
</dbReference>
<name>A0A0R1U1K0_9LACO</name>
<dbReference type="PROSITE" id="PS50928">
    <property type="entry name" value="ABC_TM1"/>
    <property type="match status" value="1"/>
</dbReference>
<evidence type="ECO:0000256" key="2">
    <source>
        <dbReference type="ARBA" id="ARBA00022448"/>
    </source>
</evidence>
<dbReference type="RefSeq" id="WP_025087032.1">
    <property type="nucleotide sequence ID" value="NZ_AZFT01000004.1"/>
</dbReference>